<dbReference type="Proteomes" id="UP001433508">
    <property type="component" value="Unassembled WGS sequence"/>
</dbReference>
<evidence type="ECO:0000313" key="1">
    <source>
        <dbReference type="EMBL" id="KAK9239241.1"/>
    </source>
</evidence>
<accession>A0ACC3T6K2</accession>
<evidence type="ECO:0000313" key="2">
    <source>
        <dbReference type="Proteomes" id="UP001433508"/>
    </source>
</evidence>
<sequence>MSDLQKTLLKSKLPKPSTSDLVLPEEKIEEATSEDSDRGTEEESPTPPSDVPPAEFAIPERPSRKQHQQHYKATPWKAYWRDTESLDLSTSSPCTFKVYYTMPTLSPSKSPTWFIFHHGAGSSGLTFSVLAARIHASLPEVGVLAYDARGHGATRCDEDHQTGTDASLDTLARDFLGIVAHAMRLSSGLPADSSSPTKPVEVVFIGHSLGGAVVTEAVRRFTEFWPPGNNLPKPIVSGLVVLDVVEGSALEGLGSMRSYLASRPQYFRSLEDGIRWHVKSHTVRNSVSASVSVPGIIQLGANGRYKWITDLLLTEPFWKSWFVDLSSKFLEARSGKMLVLAGTDRLDKKLTIGQMQGKYQLEVLPEVGHFIQEDAPEKLAALLEQFWHRNRRGAALEIKALNTHAALWASSSATPGRNL</sequence>
<reference evidence="2" key="1">
    <citation type="journal article" date="2024" name="Front. Bioeng. Biotechnol.">
        <title>Genome-scale model development and genomic sequencing of the oleaginous clade Lipomyces.</title>
        <authorList>
            <person name="Czajka J.J."/>
            <person name="Han Y."/>
            <person name="Kim J."/>
            <person name="Mondo S.J."/>
            <person name="Hofstad B.A."/>
            <person name="Robles A."/>
            <person name="Haridas S."/>
            <person name="Riley R."/>
            <person name="LaButti K."/>
            <person name="Pangilinan J."/>
            <person name="Andreopoulos W."/>
            <person name="Lipzen A."/>
            <person name="Yan J."/>
            <person name="Wang M."/>
            <person name="Ng V."/>
            <person name="Grigoriev I.V."/>
            <person name="Spatafora J.W."/>
            <person name="Magnuson J.K."/>
            <person name="Baker S.E."/>
            <person name="Pomraning K.R."/>
        </authorList>
    </citation>
    <scope>NUCLEOTIDE SEQUENCE [LARGE SCALE GENOMIC DNA]</scope>
    <source>
        <strain evidence="2">CBS 7786</strain>
    </source>
</reference>
<name>A0ACC3T6K2_LIPKO</name>
<comment type="caution">
    <text evidence="1">The sequence shown here is derived from an EMBL/GenBank/DDBJ whole genome shotgun (WGS) entry which is preliminary data.</text>
</comment>
<gene>
    <name evidence="1" type="ORF">V1525DRAFT_56751</name>
</gene>
<proteinExistence type="predicted"/>
<protein>
    <submittedName>
        <fullName evidence="1">Alpha/Beta hydrolase protein</fullName>
    </submittedName>
</protein>
<keyword evidence="2" id="KW-1185">Reference proteome</keyword>
<organism evidence="1 2">
    <name type="scientific">Lipomyces kononenkoae</name>
    <name type="common">Yeast</name>
    <dbReference type="NCBI Taxonomy" id="34357"/>
    <lineage>
        <taxon>Eukaryota</taxon>
        <taxon>Fungi</taxon>
        <taxon>Dikarya</taxon>
        <taxon>Ascomycota</taxon>
        <taxon>Saccharomycotina</taxon>
        <taxon>Lipomycetes</taxon>
        <taxon>Lipomycetales</taxon>
        <taxon>Lipomycetaceae</taxon>
        <taxon>Lipomyces</taxon>
    </lineage>
</organism>
<dbReference type="EMBL" id="MU971348">
    <property type="protein sequence ID" value="KAK9239241.1"/>
    <property type="molecule type" value="Genomic_DNA"/>
</dbReference>
<keyword evidence="1" id="KW-0378">Hydrolase</keyword>